<keyword evidence="3" id="KW-1185">Reference proteome</keyword>
<name>A0A482X9T8_LAOST</name>
<evidence type="ECO:0000256" key="1">
    <source>
        <dbReference type="SAM" id="MobiDB-lite"/>
    </source>
</evidence>
<gene>
    <name evidence="2" type="ORF">LSTR_LSTR004415</name>
</gene>
<reference evidence="2 3" key="1">
    <citation type="journal article" date="2017" name="Gigascience">
        <title>Genome sequence of the small brown planthopper, Laodelphax striatellus.</title>
        <authorList>
            <person name="Zhu J."/>
            <person name="Jiang F."/>
            <person name="Wang X."/>
            <person name="Yang P."/>
            <person name="Bao Y."/>
            <person name="Zhao W."/>
            <person name="Wang W."/>
            <person name="Lu H."/>
            <person name="Wang Q."/>
            <person name="Cui N."/>
            <person name="Li J."/>
            <person name="Chen X."/>
            <person name="Luo L."/>
            <person name="Yu J."/>
            <person name="Kang L."/>
            <person name="Cui F."/>
        </authorList>
    </citation>
    <scope>NUCLEOTIDE SEQUENCE [LARGE SCALE GENOMIC DNA]</scope>
    <source>
        <strain evidence="2">Lst14</strain>
    </source>
</reference>
<dbReference type="EMBL" id="QKKF02014912">
    <property type="protein sequence ID" value="RZF42496.1"/>
    <property type="molecule type" value="Genomic_DNA"/>
</dbReference>
<sequence>MRVSERERERGKEKEFVADPTIDRLEPGDAQRSCSAIGRRWVGGVWGTSFDGGGCCEGVGYKHVRSVLACCHAMGPLIWALSLLCRDKRKRERKSITSPALEQQGHPTREPSPHLSSFFISDRPGPIIKLP</sequence>
<comment type="caution">
    <text evidence="2">The sequence shown here is derived from an EMBL/GenBank/DDBJ whole genome shotgun (WGS) entry which is preliminary data.</text>
</comment>
<organism evidence="2 3">
    <name type="scientific">Laodelphax striatellus</name>
    <name type="common">Small brown planthopper</name>
    <name type="synonym">Delphax striatella</name>
    <dbReference type="NCBI Taxonomy" id="195883"/>
    <lineage>
        <taxon>Eukaryota</taxon>
        <taxon>Metazoa</taxon>
        <taxon>Ecdysozoa</taxon>
        <taxon>Arthropoda</taxon>
        <taxon>Hexapoda</taxon>
        <taxon>Insecta</taxon>
        <taxon>Pterygota</taxon>
        <taxon>Neoptera</taxon>
        <taxon>Paraneoptera</taxon>
        <taxon>Hemiptera</taxon>
        <taxon>Auchenorrhyncha</taxon>
        <taxon>Fulgoroidea</taxon>
        <taxon>Delphacidae</taxon>
        <taxon>Criomorphinae</taxon>
        <taxon>Laodelphax</taxon>
    </lineage>
</organism>
<evidence type="ECO:0000313" key="2">
    <source>
        <dbReference type="EMBL" id="RZF42496.1"/>
    </source>
</evidence>
<dbReference type="Proteomes" id="UP000291343">
    <property type="component" value="Unassembled WGS sequence"/>
</dbReference>
<protein>
    <submittedName>
        <fullName evidence="2">Uncharacterized protein</fullName>
    </submittedName>
</protein>
<dbReference type="InParanoid" id="A0A482X9T8"/>
<feature type="region of interest" description="Disordered" evidence="1">
    <location>
        <begin position="94"/>
        <end position="131"/>
    </location>
</feature>
<accession>A0A482X9T8</accession>
<proteinExistence type="predicted"/>
<dbReference type="AlphaFoldDB" id="A0A482X9T8"/>
<evidence type="ECO:0000313" key="3">
    <source>
        <dbReference type="Proteomes" id="UP000291343"/>
    </source>
</evidence>